<protein>
    <submittedName>
        <fullName evidence="1">Uncharacterized protein</fullName>
    </submittedName>
</protein>
<organism evidence="1">
    <name type="scientific">uncultured Caudovirales phage</name>
    <dbReference type="NCBI Taxonomy" id="2100421"/>
    <lineage>
        <taxon>Viruses</taxon>
        <taxon>Duplodnaviria</taxon>
        <taxon>Heunggongvirae</taxon>
        <taxon>Uroviricota</taxon>
        <taxon>Caudoviricetes</taxon>
        <taxon>Peduoviridae</taxon>
        <taxon>Maltschvirus</taxon>
        <taxon>Maltschvirus maltsch</taxon>
    </lineage>
</organism>
<dbReference type="EMBL" id="LR796489">
    <property type="protein sequence ID" value="CAB4147922.1"/>
    <property type="molecule type" value="Genomic_DNA"/>
</dbReference>
<sequence>MLVPLEIKKGSGRGRIGVYSCPHCKTVFERIACVVNRNNRMGKTQACGCMNGKASKHGEHQSPIYWAYRSMKARCNNKNNKSYHRYGGRGIQVCAEWSKYEAFASWSKSNGHAVGLTIDRIDNNGDYKPSNCRWVTQKENSQNTSTVKLCQSDVHVIRSLYFGGWPQPELAKVFQVDSSTVSRVVCFKYWS</sequence>
<accession>A0A6J5MNI9</accession>
<name>A0A6J5MNI9_9CAUD</name>
<evidence type="ECO:0000313" key="1">
    <source>
        <dbReference type="EMBL" id="CAB4147922.1"/>
    </source>
</evidence>
<proteinExistence type="predicted"/>
<reference evidence="1" key="1">
    <citation type="submission" date="2020-04" db="EMBL/GenBank/DDBJ databases">
        <authorList>
            <person name="Chiriac C."/>
            <person name="Salcher M."/>
            <person name="Ghai R."/>
            <person name="Kavagutti S V."/>
        </authorList>
    </citation>
    <scope>NUCLEOTIDE SEQUENCE</scope>
</reference>
<gene>
    <name evidence="1" type="ORF">UFOVP517_52</name>
</gene>